<dbReference type="Gene3D" id="3.30.565.10">
    <property type="entry name" value="Histidine kinase-like ATPase, C-terminal domain"/>
    <property type="match status" value="1"/>
</dbReference>
<dbReference type="InterPro" id="IPR005467">
    <property type="entry name" value="His_kinase_dom"/>
</dbReference>
<dbReference type="Proteomes" id="UP001235966">
    <property type="component" value="Unassembled WGS sequence"/>
</dbReference>
<dbReference type="SUPFAM" id="SSF55874">
    <property type="entry name" value="ATPase domain of HSP90 chaperone/DNA topoisomerase II/histidine kinase"/>
    <property type="match status" value="1"/>
</dbReference>
<dbReference type="SUPFAM" id="SSF47384">
    <property type="entry name" value="Homodimeric domain of signal transducing histidine kinase"/>
    <property type="match status" value="1"/>
</dbReference>
<keyword evidence="14" id="KW-0472">Membrane</keyword>
<keyword evidence="7" id="KW-0547">Nucleotide-binding</keyword>
<dbReference type="InterPro" id="IPR003594">
    <property type="entry name" value="HATPase_dom"/>
</dbReference>
<dbReference type="NCBIfam" id="NF040691">
    <property type="entry name" value="MtrAB_MtrB"/>
    <property type="match status" value="1"/>
</dbReference>
<evidence type="ECO:0000256" key="14">
    <source>
        <dbReference type="SAM" id="Phobius"/>
    </source>
</evidence>
<evidence type="ECO:0000313" key="18">
    <source>
        <dbReference type="Proteomes" id="UP001235966"/>
    </source>
</evidence>
<dbReference type="InterPro" id="IPR050351">
    <property type="entry name" value="BphY/WalK/GraS-like"/>
</dbReference>
<dbReference type="GO" id="GO:0004673">
    <property type="term" value="F:protein histidine kinase activity"/>
    <property type="evidence" value="ECO:0007669"/>
    <property type="project" value="UniProtKB-EC"/>
</dbReference>
<proteinExistence type="predicted"/>
<dbReference type="InterPro" id="IPR003660">
    <property type="entry name" value="HAMP_dom"/>
</dbReference>
<keyword evidence="6 14" id="KW-0812">Transmembrane</keyword>
<dbReference type="InterPro" id="IPR047669">
    <property type="entry name" value="MtrAB_MtrB"/>
</dbReference>
<dbReference type="CDD" id="cd00082">
    <property type="entry name" value="HisKA"/>
    <property type="match status" value="1"/>
</dbReference>
<dbReference type="SMART" id="SM00388">
    <property type="entry name" value="HisKA"/>
    <property type="match status" value="1"/>
</dbReference>
<keyword evidence="11" id="KW-0902">Two-component regulatory system</keyword>
<evidence type="ECO:0000256" key="4">
    <source>
        <dbReference type="ARBA" id="ARBA00022553"/>
    </source>
</evidence>
<feature type="domain" description="HAMP" evidence="16">
    <location>
        <begin position="198"/>
        <end position="250"/>
    </location>
</feature>
<evidence type="ECO:0000256" key="11">
    <source>
        <dbReference type="ARBA" id="ARBA00023012"/>
    </source>
</evidence>
<accession>A0ABT9NCB2</accession>
<keyword evidence="18" id="KW-1185">Reference proteome</keyword>
<dbReference type="PROSITE" id="PS50885">
    <property type="entry name" value="HAMP"/>
    <property type="match status" value="1"/>
</dbReference>
<keyword evidence="8 17" id="KW-0418">Kinase</keyword>
<dbReference type="EMBL" id="JAUSQW010000001">
    <property type="protein sequence ID" value="MDP9801359.1"/>
    <property type="molecule type" value="Genomic_DNA"/>
</dbReference>
<dbReference type="PANTHER" id="PTHR42878">
    <property type="entry name" value="TWO-COMPONENT HISTIDINE KINASE"/>
    <property type="match status" value="1"/>
</dbReference>
<evidence type="ECO:0000256" key="10">
    <source>
        <dbReference type="ARBA" id="ARBA00022989"/>
    </source>
</evidence>
<evidence type="ECO:0000256" key="3">
    <source>
        <dbReference type="ARBA" id="ARBA00012438"/>
    </source>
</evidence>
<dbReference type="InterPro" id="IPR036890">
    <property type="entry name" value="HATPase_C_sf"/>
</dbReference>
<sequence>MIIIVVGGILGFVIAGAIVVSQIRGAVFNAALQTNIEQFSADATIAQDRFAQASSPTSGQLQQIANGVVSSMYDPTRGLIGSVLVRSDGQATPAVQILEPQVATSTQVRSLLTPELRAKTKAGDVSYMSVSVPGRDGDVAGLILGTAVNIPSAGQYELYAAYSLESQESLIRTTFRVLTFSVIALIVLLAFVSWLLMRLVLKPVQEASASAHQLAEGEFEARMEVRGTDELAQLARSFNLMAASLEDQFTRMERMSKVQTDFVSAVSHELRSPVTTIRMAGQLIYDKREELSPALRRSAELQHDQLRNLDMMLSDLLEISRYDAGGTSLATQPTDVGELARNVVEMAAPLAQDNDVEVSVTVEGDPHAEVEPRRIERVLRNLVVNALEHAEGNPVSVRIVGNESAVAAEVMDWGIGLDEDQAAHVFDRFWRADSSRVRKTGGTGLGLTIAKEDAQIHGGTLEATGVLGVGSTFLLTVPKVPHAHFVAPVALAAPEPLTGDLEPVEEEQ</sequence>
<evidence type="ECO:0000256" key="1">
    <source>
        <dbReference type="ARBA" id="ARBA00000085"/>
    </source>
</evidence>
<dbReference type="PANTHER" id="PTHR42878:SF7">
    <property type="entry name" value="SENSOR HISTIDINE KINASE GLRK"/>
    <property type="match status" value="1"/>
</dbReference>
<dbReference type="Gene3D" id="1.10.287.130">
    <property type="match status" value="1"/>
</dbReference>
<name>A0ABT9NCB2_9ACTO</name>
<dbReference type="Pfam" id="PF02518">
    <property type="entry name" value="HATPase_c"/>
    <property type="match status" value="1"/>
</dbReference>
<feature type="transmembrane region" description="Helical" evidence="14">
    <location>
        <begin position="177"/>
        <end position="197"/>
    </location>
</feature>
<dbReference type="PRINTS" id="PR00344">
    <property type="entry name" value="BCTRLSENSOR"/>
</dbReference>
<dbReference type="CDD" id="cd06225">
    <property type="entry name" value="HAMP"/>
    <property type="match status" value="1"/>
</dbReference>
<keyword evidence="4" id="KW-0597">Phosphoprotein</keyword>
<dbReference type="Pfam" id="PF00672">
    <property type="entry name" value="HAMP"/>
    <property type="match status" value="1"/>
</dbReference>
<keyword evidence="10 14" id="KW-1133">Transmembrane helix</keyword>
<reference evidence="17 18" key="1">
    <citation type="submission" date="2023-07" db="EMBL/GenBank/DDBJ databases">
        <title>Sequencing the genomes of 1000 actinobacteria strains.</title>
        <authorList>
            <person name="Klenk H.-P."/>
        </authorList>
    </citation>
    <scope>NUCLEOTIDE SEQUENCE [LARGE SCALE GENOMIC DNA]</scope>
    <source>
        <strain evidence="17 18">DSM 102162</strain>
    </source>
</reference>
<evidence type="ECO:0000313" key="17">
    <source>
        <dbReference type="EMBL" id="MDP9801359.1"/>
    </source>
</evidence>
<comment type="subcellular location">
    <subcellularLocation>
        <location evidence="2">Cell membrane</location>
    </subcellularLocation>
</comment>
<dbReference type="Pfam" id="PF00512">
    <property type="entry name" value="HisKA"/>
    <property type="match status" value="1"/>
</dbReference>
<gene>
    <name evidence="17" type="ORF">J2S49_001435</name>
</gene>
<dbReference type="SUPFAM" id="SSF158472">
    <property type="entry name" value="HAMP domain-like"/>
    <property type="match status" value="1"/>
</dbReference>
<keyword evidence="5 17" id="KW-0808">Transferase</keyword>
<dbReference type="EC" id="2.7.13.3" evidence="3"/>
<dbReference type="CDD" id="cd00075">
    <property type="entry name" value="HATPase"/>
    <property type="match status" value="1"/>
</dbReference>
<evidence type="ECO:0000259" key="16">
    <source>
        <dbReference type="PROSITE" id="PS50885"/>
    </source>
</evidence>
<evidence type="ECO:0000256" key="8">
    <source>
        <dbReference type="ARBA" id="ARBA00022777"/>
    </source>
</evidence>
<dbReference type="SMART" id="SM00387">
    <property type="entry name" value="HATPase_c"/>
    <property type="match status" value="1"/>
</dbReference>
<dbReference type="SMART" id="SM00304">
    <property type="entry name" value="HAMP"/>
    <property type="match status" value="1"/>
</dbReference>
<dbReference type="PROSITE" id="PS50109">
    <property type="entry name" value="HIS_KIN"/>
    <property type="match status" value="1"/>
</dbReference>
<dbReference type="InterPro" id="IPR004358">
    <property type="entry name" value="Sig_transdc_His_kin-like_C"/>
</dbReference>
<evidence type="ECO:0000256" key="12">
    <source>
        <dbReference type="ARBA" id="ARBA00035305"/>
    </source>
</evidence>
<comment type="catalytic activity">
    <reaction evidence="1">
        <text>ATP + protein L-histidine = ADP + protein N-phospho-L-histidine.</text>
        <dbReference type="EC" id="2.7.13.3"/>
    </reaction>
</comment>
<evidence type="ECO:0000256" key="6">
    <source>
        <dbReference type="ARBA" id="ARBA00022692"/>
    </source>
</evidence>
<evidence type="ECO:0000256" key="13">
    <source>
        <dbReference type="ARBA" id="ARBA00039401"/>
    </source>
</evidence>
<dbReference type="InterPro" id="IPR003661">
    <property type="entry name" value="HisK_dim/P_dom"/>
</dbReference>
<evidence type="ECO:0000256" key="5">
    <source>
        <dbReference type="ARBA" id="ARBA00022679"/>
    </source>
</evidence>
<dbReference type="InterPro" id="IPR036097">
    <property type="entry name" value="HisK_dim/P_sf"/>
</dbReference>
<comment type="caution">
    <text evidence="17">The sequence shown here is derived from an EMBL/GenBank/DDBJ whole genome shotgun (WGS) entry which is preliminary data.</text>
</comment>
<dbReference type="Gene3D" id="6.10.340.10">
    <property type="match status" value="1"/>
</dbReference>
<evidence type="ECO:0000256" key="2">
    <source>
        <dbReference type="ARBA" id="ARBA00004236"/>
    </source>
</evidence>
<feature type="domain" description="Histidine kinase" evidence="15">
    <location>
        <begin position="265"/>
        <end position="481"/>
    </location>
</feature>
<keyword evidence="9" id="KW-0067">ATP-binding</keyword>
<organism evidence="17 18">
    <name type="scientific">Arcanobacterium wilhelmae</name>
    <dbReference type="NCBI Taxonomy" id="1803177"/>
    <lineage>
        <taxon>Bacteria</taxon>
        <taxon>Bacillati</taxon>
        <taxon>Actinomycetota</taxon>
        <taxon>Actinomycetes</taxon>
        <taxon>Actinomycetales</taxon>
        <taxon>Actinomycetaceae</taxon>
        <taxon>Arcanobacterium</taxon>
    </lineage>
</organism>
<protein>
    <recommendedName>
        <fullName evidence="12">Sensor histidine kinase MtrB</fullName>
        <ecNumber evidence="3">2.7.13.3</ecNumber>
    </recommendedName>
    <alternativeName>
        <fullName evidence="13">Sensor-like histidine kinase SenX3</fullName>
    </alternativeName>
</protein>
<evidence type="ECO:0000256" key="9">
    <source>
        <dbReference type="ARBA" id="ARBA00022840"/>
    </source>
</evidence>
<evidence type="ECO:0000259" key="15">
    <source>
        <dbReference type="PROSITE" id="PS50109"/>
    </source>
</evidence>
<evidence type="ECO:0000256" key="7">
    <source>
        <dbReference type="ARBA" id="ARBA00022741"/>
    </source>
</evidence>